<dbReference type="Gene3D" id="1.20.1260.20">
    <property type="entry name" value="PPE superfamily"/>
    <property type="match status" value="1"/>
</dbReference>
<keyword evidence="4" id="KW-1185">Reference proteome</keyword>
<comment type="similarity">
    <text evidence="1">Belongs to the mycobacterial PPE family.</text>
</comment>
<dbReference type="InterPro" id="IPR038332">
    <property type="entry name" value="PPE_sf"/>
</dbReference>
<dbReference type="InterPro" id="IPR000030">
    <property type="entry name" value="PPE_dom"/>
</dbReference>
<evidence type="ECO:0000259" key="2">
    <source>
        <dbReference type="Pfam" id="PF00823"/>
    </source>
</evidence>
<feature type="domain" description="PPE" evidence="2">
    <location>
        <begin position="2"/>
        <end position="55"/>
    </location>
</feature>
<dbReference type="Proteomes" id="UP000020681">
    <property type="component" value="Unassembled WGS sequence"/>
</dbReference>
<sequence>MIYSGAGSGPMLQASAAWAGLSDELGAAAQSFRSSIANLASAAWRGPAWALAAAVPTSASSTRVAVATTPVS</sequence>
<dbReference type="EMBL" id="JAOL01000114">
    <property type="protein sequence ID" value="EUA89978.1"/>
    <property type="molecule type" value="Genomic_DNA"/>
</dbReference>
<gene>
    <name evidence="3" type="ORF">I551_3620</name>
</gene>
<protein>
    <submittedName>
        <fullName evidence="3">PPE family protein</fullName>
    </submittedName>
</protein>
<evidence type="ECO:0000256" key="1">
    <source>
        <dbReference type="ARBA" id="ARBA00010652"/>
    </source>
</evidence>
<comment type="caution">
    <text evidence="3">The sequence shown here is derived from an EMBL/GenBank/DDBJ whole genome shotgun (WGS) entry which is preliminary data.</text>
</comment>
<evidence type="ECO:0000313" key="4">
    <source>
        <dbReference type="Proteomes" id="UP000020681"/>
    </source>
</evidence>
<evidence type="ECO:0000313" key="3">
    <source>
        <dbReference type="EMBL" id="EUA89978.1"/>
    </source>
</evidence>
<reference evidence="3 4" key="1">
    <citation type="submission" date="2014-01" db="EMBL/GenBank/DDBJ databases">
        <authorList>
            <person name="Dobos K."/>
            <person name="Lenaerts A."/>
            <person name="Ordway D."/>
            <person name="DeGroote M.A."/>
            <person name="Parker T."/>
            <person name="Sizemore C."/>
            <person name="Tallon L.J."/>
            <person name="Sadzewicz L.K."/>
            <person name="Sengamalay N."/>
            <person name="Fraser C.M."/>
            <person name="Hine E."/>
            <person name="Shefchek K.A."/>
            <person name="Das S.P."/>
            <person name="Tettelin H."/>
        </authorList>
    </citation>
    <scope>NUCLEOTIDE SEQUENCE [LARGE SCALE GENOMIC DNA]</scope>
    <source>
        <strain evidence="3 4">Harvey</strain>
    </source>
</reference>
<organism evidence="3 4">
    <name type="scientific">Mycobacterium ulcerans str. Harvey</name>
    <dbReference type="NCBI Taxonomy" id="1299332"/>
    <lineage>
        <taxon>Bacteria</taxon>
        <taxon>Bacillati</taxon>
        <taxon>Actinomycetota</taxon>
        <taxon>Actinomycetes</taxon>
        <taxon>Mycobacteriales</taxon>
        <taxon>Mycobacteriaceae</taxon>
        <taxon>Mycobacterium</taxon>
        <taxon>Mycobacterium ulcerans group</taxon>
    </lineage>
</organism>
<accession>A0ABN0QZ12</accession>
<proteinExistence type="inferred from homology"/>
<dbReference type="SUPFAM" id="SSF140459">
    <property type="entry name" value="PE/PPE dimer-like"/>
    <property type="match status" value="1"/>
</dbReference>
<dbReference type="Pfam" id="PF00823">
    <property type="entry name" value="PPE"/>
    <property type="match status" value="1"/>
</dbReference>
<name>A0ABN0QZ12_MYCUL</name>